<dbReference type="SUPFAM" id="SSF52540">
    <property type="entry name" value="P-loop containing nucleoside triphosphate hydrolases"/>
    <property type="match status" value="1"/>
</dbReference>
<reference evidence="3 4" key="1">
    <citation type="journal article" date="2019" name="Int. J. Syst. Evol. Microbiol.">
        <title>Bifidobacterium jacchi sp. nov., isolated from the faeces of a baby common marmoset (Callithrix jacchus).</title>
        <authorList>
            <person name="Modesto M."/>
            <person name="Watanabe K."/>
            <person name="Arita M."/>
            <person name="Satti M."/>
            <person name="Oki K."/>
            <person name="Sciavilla P."/>
            <person name="Patavino C."/>
            <person name="Camma C."/>
            <person name="Michelini S."/>
            <person name="Sgorbati B."/>
            <person name="Mattarelli P."/>
        </authorList>
    </citation>
    <scope>NUCLEOTIDE SEQUENCE [LARGE SCALE GENOMIC DNA]</scope>
    <source>
        <strain evidence="3 4">MRM 9.3</strain>
    </source>
</reference>
<organism evidence="3 4">
    <name type="scientific">Bifidobacterium jacchi</name>
    <dbReference type="NCBI Taxonomy" id="2490545"/>
    <lineage>
        <taxon>Bacteria</taxon>
        <taxon>Bacillati</taxon>
        <taxon>Actinomycetota</taxon>
        <taxon>Actinomycetes</taxon>
        <taxon>Bifidobacteriales</taxon>
        <taxon>Bifidobacteriaceae</taxon>
        <taxon>Bifidobacterium</taxon>
    </lineage>
</organism>
<feature type="domain" description="IstB-like ATP-binding" evidence="2">
    <location>
        <begin position="35"/>
        <end position="226"/>
    </location>
</feature>
<protein>
    <recommendedName>
        <fullName evidence="2">IstB-like ATP-binding domain-containing protein</fullName>
    </recommendedName>
</protein>
<dbReference type="InterPro" id="IPR027417">
    <property type="entry name" value="P-loop_NTPase"/>
</dbReference>
<dbReference type="Gene3D" id="3.40.50.300">
    <property type="entry name" value="P-loop containing nucleotide triphosphate hydrolases"/>
    <property type="match status" value="1"/>
</dbReference>
<comment type="caution">
    <text evidence="3">The sequence shown here is derived from an EMBL/GenBank/DDBJ whole genome shotgun (WGS) entry which is preliminary data.</text>
</comment>
<evidence type="ECO:0000259" key="2">
    <source>
        <dbReference type="Pfam" id="PF01695"/>
    </source>
</evidence>
<dbReference type="InterPro" id="IPR002611">
    <property type="entry name" value="IstB_ATP-bd"/>
</dbReference>
<dbReference type="OrthoDB" id="9773429at2"/>
<evidence type="ECO:0000256" key="1">
    <source>
        <dbReference type="SAM" id="MobiDB-lite"/>
    </source>
</evidence>
<dbReference type="CDD" id="cd00009">
    <property type="entry name" value="AAA"/>
    <property type="match status" value="1"/>
</dbReference>
<feature type="compositionally biased region" description="Basic residues" evidence="1">
    <location>
        <begin position="58"/>
        <end position="74"/>
    </location>
</feature>
<proteinExistence type="predicted"/>
<evidence type="ECO:0000313" key="3">
    <source>
        <dbReference type="EMBL" id="KAB5604161.1"/>
    </source>
</evidence>
<dbReference type="GO" id="GO:0005524">
    <property type="term" value="F:ATP binding"/>
    <property type="evidence" value="ECO:0007669"/>
    <property type="project" value="InterPro"/>
</dbReference>
<dbReference type="Proteomes" id="UP000326336">
    <property type="component" value="Unassembled WGS sequence"/>
</dbReference>
<feature type="region of interest" description="Disordered" evidence="1">
    <location>
        <begin position="20"/>
        <end position="74"/>
    </location>
</feature>
<dbReference type="AlphaFoldDB" id="A0A5N5RED5"/>
<evidence type="ECO:0000313" key="4">
    <source>
        <dbReference type="Proteomes" id="UP000326336"/>
    </source>
</evidence>
<gene>
    <name evidence="3" type="ORF">EHS19_10020</name>
</gene>
<feature type="compositionally biased region" description="Basic residues" evidence="1">
    <location>
        <begin position="27"/>
        <end position="46"/>
    </location>
</feature>
<keyword evidence="4" id="KW-1185">Reference proteome</keyword>
<accession>A0A5N5RED5</accession>
<sequence length="230" mass="26884">MPGAPRRAPAPGRRCVRLIEHGAAHPSRGRRGPRHVHRQARRRTRPPRQAPLPAGRSSHPRHARRTRRQPRTGRLARRLAWVERRRNIVVQGYCGSGKSWIICALARQACRSRYRARYIRVPDLEEEWRQAADKPQGRYKRLKRYSGFTALALDEWLFDPPKERFRAFLFELMERRHDTVSPPCSPPNTRKDSHQRLGGAHSDAIMDRIVHNTTWIETGEWNMREHASGK</sequence>
<dbReference type="RefSeq" id="WP_151917616.1">
    <property type="nucleotide sequence ID" value="NZ_RQSP01000063.1"/>
</dbReference>
<name>A0A5N5RED5_9BIFI</name>
<dbReference type="Pfam" id="PF01695">
    <property type="entry name" value="IstB_IS21"/>
    <property type="match status" value="1"/>
</dbReference>
<dbReference type="EMBL" id="RQSP01000063">
    <property type="protein sequence ID" value="KAB5604161.1"/>
    <property type="molecule type" value="Genomic_DNA"/>
</dbReference>